<sequence>MDTALKQRLIGAIVLVALAVIFLPMLVKGPAPSSGVADVPLEAPAAPGNGEFETRELPLVTPGNAPAGGALGMAGAPSAPAAVQDNPDAADLANPSSAPSAPDVAAGNYAVNFGAYATSADADAVIARLKQAQLPGFSEKTQINGRPAWRVRVGPYADQAQAESARLQAVKVRGDVNAQVVTLDANAAAPAPVATPTPTSAAKPSSSVAAASAPAAPKIESLPPEPAKPVAAAPKPAEAPKPAPPKPEVAKVEPAKPEPAKPVAAAPTAPAAPAASGVGFAVQLGAFGRAEDANALRDRVRAAGFSAFVEQVRTDKGALNRVRVGPVANRGDAEQLRAQVAAKVGISGMVRPHP</sequence>
<organism evidence="4 5">
    <name type="scientific">Xanthomonas dyei</name>
    <dbReference type="NCBI Taxonomy" id="743699"/>
    <lineage>
        <taxon>Bacteria</taxon>
        <taxon>Pseudomonadati</taxon>
        <taxon>Pseudomonadota</taxon>
        <taxon>Gammaproteobacteria</taxon>
        <taxon>Lysobacterales</taxon>
        <taxon>Lysobacteraceae</taxon>
        <taxon>Xanthomonas</taxon>
    </lineage>
</organism>
<feature type="region of interest" description="Disordered" evidence="1">
    <location>
        <begin position="190"/>
        <end position="271"/>
    </location>
</feature>
<dbReference type="SUPFAM" id="SSF110997">
    <property type="entry name" value="Sporulation related repeat"/>
    <property type="match status" value="2"/>
</dbReference>
<dbReference type="PROSITE" id="PS51724">
    <property type="entry name" value="SPOR"/>
    <property type="match status" value="2"/>
</dbReference>
<accession>A0ABZ0DB83</accession>
<feature type="compositionally biased region" description="Low complexity" evidence="1">
    <location>
        <begin position="62"/>
        <end position="101"/>
    </location>
</feature>
<protein>
    <submittedName>
        <fullName evidence="4">SPOR domain-containing protein</fullName>
    </submittedName>
</protein>
<dbReference type="GeneID" id="95583371"/>
<proteinExistence type="predicted"/>
<evidence type="ECO:0000256" key="2">
    <source>
        <dbReference type="SAM" id="Phobius"/>
    </source>
</evidence>
<feature type="compositionally biased region" description="Basic and acidic residues" evidence="1">
    <location>
        <begin position="248"/>
        <end position="259"/>
    </location>
</feature>
<feature type="compositionally biased region" description="Low complexity" evidence="1">
    <location>
        <begin position="261"/>
        <end position="271"/>
    </location>
</feature>
<dbReference type="Gene3D" id="3.30.70.1070">
    <property type="entry name" value="Sporulation related repeat"/>
    <property type="match status" value="2"/>
</dbReference>
<feature type="domain" description="SPOR" evidence="3">
    <location>
        <begin position="103"/>
        <end position="183"/>
    </location>
</feature>
<dbReference type="Pfam" id="PF05036">
    <property type="entry name" value="SPOR"/>
    <property type="match status" value="2"/>
</dbReference>
<keyword evidence="2" id="KW-0472">Membrane</keyword>
<dbReference type="InterPro" id="IPR007730">
    <property type="entry name" value="SPOR-like_dom"/>
</dbReference>
<evidence type="ECO:0000313" key="5">
    <source>
        <dbReference type="Proteomes" id="UP001304534"/>
    </source>
</evidence>
<keyword evidence="2" id="KW-1133">Transmembrane helix</keyword>
<feature type="region of interest" description="Disordered" evidence="1">
    <location>
        <begin position="60"/>
        <end position="101"/>
    </location>
</feature>
<feature type="compositionally biased region" description="Pro residues" evidence="1">
    <location>
        <begin position="237"/>
        <end position="247"/>
    </location>
</feature>
<name>A0ABZ0DB83_9XANT</name>
<dbReference type="EMBL" id="CP103840">
    <property type="protein sequence ID" value="WOB27472.1"/>
    <property type="molecule type" value="Genomic_DNA"/>
</dbReference>
<dbReference type="InterPro" id="IPR052521">
    <property type="entry name" value="Cell_div_SPOR-domain"/>
</dbReference>
<feature type="domain" description="SPOR" evidence="3">
    <location>
        <begin position="274"/>
        <end position="353"/>
    </location>
</feature>
<dbReference type="InterPro" id="IPR036680">
    <property type="entry name" value="SPOR-like_sf"/>
</dbReference>
<dbReference type="PANTHER" id="PTHR38687:SF1">
    <property type="entry name" value="CELL DIVISION PROTEIN DEDD"/>
    <property type="match status" value="1"/>
</dbReference>
<keyword evidence="5" id="KW-1185">Reference proteome</keyword>
<dbReference type="Proteomes" id="UP001304534">
    <property type="component" value="Chromosome"/>
</dbReference>
<feature type="transmembrane region" description="Helical" evidence="2">
    <location>
        <begin position="9"/>
        <end position="27"/>
    </location>
</feature>
<reference evidence="4 5" key="1">
    <citation type="submission" date="2022-08" db="EMBL/GenBank/DDBJ databases">
        <title>Whole genome sequencing-based tracing of a 2022 introduction and outbreak of Xanthomonas hortorum pv. pelargonii.</title>
        <authorList>
            <person name="Iruegas-Bocardo F."/>
            <person name="Weisberg A.K."/>
            <person name="Riutta E.R."/>
            <person name="Kilday K."/>
            <person name="Bonkowski J.C."/>
            <person name="Creswell T."/>
            <person name="Daughtrey M.L."/>
            <person name="Rane K."/>
            <person name="Grunwald N.J."/>
            <person name="Chang J.H."/>
            <person name="Putnam M.L."/>
        </authorList>
    </citation>
    <scope>NUCLEOTIDE SEQUENCE [LARGE SCALE GENOMIC DNA]</scope>
    <source>
        <strain evidence="4 5">22-325</strain>
    </source>
</reference>
<dbReference type="PANTHER" id="PTHR38687">
    <property type="entry name" value="CELL DIVISION PROTEIN DEDD-RELATED"/>
    <property type="match status" value="1"/>
</dbReference>
<evidence type="ECO:0000313" key="4">
    <source>
        <dbReference type="EMBL" id="WOB27472.1"/>
    </source>
</evidence>
<keyword evidence="2" id="KW-0812">Transmembrane</keyword>
<gene>
    <name evidence="4" type="ORF">NYR99_05825</name>
</gene>
<evidence type="ECO:0000256" key="1">
    <source>
        <dbReference type="SAM" id="MobiDB-lite"/>
    </source>
</evidence>
<feature type="compositionally biased region" description="Low complexity" evidence="1">
    <location>
        <begin position="190"/>
        <end position="218"/>
    </location>
</feature>
<evidence type="ECO:0000259" key="3">
    <source>
        <dbReference type="PROSITE" id="PS51724"/>
    </source>
</evidence>
<dbReference type="RefSeq" id="WP_316691006.1">
    <property type="nucleotide sequence ID" value="NZ_CP103837.1"/>
</dbReference>